<feature type="compositionally biased region" description="Basic and acidic residues" evidence="1">
    <location>
        <begin position="34"/>
        <end position="44"/>
    </location>
</feature>
<reference evidence="2 3" key="1">
    <citation type="submission" date="2018-06" db="EMBL/GenBank/DDBJ databases">
        <title>Comparative genomics reveals the genomic features of Rhizophagus irregularis, R. cerebriforme, R. diaphanum and Gigaspora rosea, and their symbiotic lifestyle signature.</title>
        <authorList>
            <person name="Morin E."/>
            <person name="San Clemente H."/>
            <person name="Chen E.C.H."/>
            <person name="De La Providencia I."/>
            <person name="Hainaut M."/>
            <person name="Kuo A."/>
            <person name="Kohler A."/>
            <person name="Murat C."/>
            <person name="Tang N."/>
            <person name="Roy S."/>
            <person name="Loubradou J."/>
            <person name="Henrissat B."/>
            <person name="Grigoriev I.V."/>
            <person name="Corradi N."/>
            <person name="Roux C."/>
            <person name="Martin F.M."/>
        </authorList>
    </citation>
    <scope>NUCLEOTIDE SEQUENCE [LARGE SCALE GENOMIC DNA]</scope>
    <source>
        <strain evidence="2 3">DAOM 194757</strain>
    </source>
</reference>
<feature type="compositionally biased region" description="Basic and acidic residues" evidence="1">
    <location>
        <begin position="51"/>
        <end position="63"/>
    </location>
</feature>
<proteinExistence type="predicted"/>
<feature type="region of interest" description="Disordered" evidence="1">
    <location>
        <begin position="1"/>
        <end position="63"/>
    </location>
</feature>
<dbReference type="AlphaFoldDB" id="A0A397W0G6"/>
<feature type="compositionally biased region" description="Low complexity" evidence="1">
    <location>
        <begin position="158"/>
        <end position="167"/>
    </location>
</feature>
<feature type="region of interest" description="Disordered" evidence="1">
    <location>
        <begin position="147"/>
        <end position="167"/>
    </location>
</feature>
<sequence>MGSGDDSTNTKRLGTFILKGVSQKGDLKKKRRKKEVDQGARDSKATNMGSKQEKEKGKLEDMKKVVKRNQPNLSFRLPKYTKGSIKTFETRKTTSAGLAEFCLNHNEKAYTTSMYCKTQKELVKKVKSNERSTDSKKIEIEISKEGNYEEEKRIESESATAGATAGTAAGAAASAAASAAGHNIYLSKEEKVLVEMYNLEKMIQEQQD</sequence>
<accession>A0A397W0G6</accession>
<dbReference type="Proteomes" id="UP000266673">
    <property type="component" value="Unassembled WGS sequence"/>
</dbReference>
<organism evidence="2 3">
    <name type="scientific">Gigaspora rosea</name>
    <dbReference type="NCBI Taxonomy" id="44941"/>
    <lineage>
        <taxon>Eukaryota</taxon>
        <taxon>Fungi</taxon>
        <taxon>Fungi incertae sedis</taxon>
        <taxon>Mucoromycota</taxon>
        <taxon>Glomeromycotina</taxon>
        <taxon>Glomeromycetes</taxon>
        <taxon>Diversisporales</taxon>
        <taxon>Gigasporaceae</taxon>
        <taxon>Gigaspora</taxon>
    </lineage>
</organism>
<protein>
    <submittedName>
        <fullName evidence="2">Uncharacterized protein</fullName>
    </submittedName>
</protein>
<gene>
    <name evidence="2" type="ORF">C2G38_2158339</name>
</gene>
<feature type="compositionally biased region" description="Polar residues" evidence="1">
    <location>
        <begin position="1"/>
        <end position="12"/>
    </location>
</feature>
<evidence type="ECO:0000256" key="1">
    <source>
        <dbReference type="SAM" id="MobiDB-lite"/>
    </source>
</evidence>
<evidence type="ECO:0000313" key="3">
    <source>
        <dbReference type="Proteomes" id="UP000266673"/>
    </source>
</evidence>
<feature type="compositionally biased region" description="Basic and acidic residues" evidence="1">
    <location>
        <begin position="147"/>
        <end position="156"/>
    </location>
</feature>
<name>A0A397W0G6_9GLOM</name>
<keyword evidence="3" id="KW-1185">Reference proteome</keyword>
<dbReference type="EMBL" id="QKWP01000071">
    <property type="protein sequence ID" value="RIB28250.1"/>
    <property type="molecule type" value="Genomic_DNA"/>
</dbReference>
<comment type="caution">
    <text evidence="2">The sequence shown here is derived from an EMBL/GenBank/DDBJ whole genome shotgun (WGS) entry which is preliminary data.</text>
</comment>
<evidence type="ECO:0000313" key="2">
    <source>
        <dbReference type="EMBL" id="RIB28250.1"/>
    </source>
</evidence>